<name>A0ABQ7G419_DUNSA</name>
<dbReference type="Proteomes" id="UP000815325">
    <property type="component" value="Unassembled WGS sequence"/>
</dbReference>
<accession>A0ABQ7G419</accession>
<keyword evidence="1" id="KW-0812">Transmembrane</keyword>
<protein>
    <submittedName>
        <fullName evidence="2">Uncharacterized protein</fullName>
    </submittedName>
</protein>
<evidence type="ECO:0000256" key="1">
    <source>
        <dbReference type="SAM" id="Phobius"/>
    </source>
</evidence>
<proteinExistence type="predicted"/>
<keyword evidence="3" id="KW-1185">Reference proteome</keyword>
<feature type="transmembrane region" description="Helical" evidence="1">
    <location>
        <begin position="53"/>
        <end position="72"/>
    </location>
</feature>
<organism evidence="2 3">
    <name type="scientific">Dunaliella salina</name>
    <name type="common">Green alga</name>
    <name type="synonym">Protococcus salinus</name>
    <dbReference type="NCBI Taxonomy" id="3046"/>
    <lineage>
        <taxon>Eukaryota</taxon>
        <taxon>Viridiplantae</taxon>
        <taxon>Chlorophyta</taxon>
        <taxon>core chlorophytes</taxon>
        <taxon>Chlorophyceae</taxon>
        <taxon>CS clade</taxon>
        <taxon>Chlamydomonadales</taxon>
        <taxon>Dunaliellaceae</taxon>
        <taxon>Dunaliella</taxon>
    </lineage>
</organism>
<feature type="transmembrane region" description="Helical" evidence="1">
    <location>
        <begin position="125"/>
        <end position="150"/>
    </location>
</feature>
<dbReference type="EMBL" id="MU070170">
    <property type="protein sequence ID" value="KAF5829357.1"/>
    <property type="molecule type" value="Genomic_DNA"/>
</dbReference>
<sequence>MEAEQQDTAPSENYATGGLALYDQAASLQKLHIAYEFHQQPQSAERITDVLSALWLLSFSFAVTATALLASVASDESTTPKQRFLLAVAIVIVASSTMWMILFPAVGLGPSDSPSFGSKIHKAQFIIPASLLHDIFLGMLAFGAATAAAPEGGEGGDVYSRLAAGVAMMFLTAFSLSASLIYLGYKTVTMKLLDETFENHGGGGHP</sequence>
<comment type="caution">
    <text evidence="2">The sequence shown here is derived from an EMBL/GenBank/DDBJ whole genome shotgun (WGS) entry which is preliminary data.</text>
</comment>
<keyword evidence="1" id="KW-0472">Membrane</keyword>
<feature type="transmembrane region" description="Helical" evidence="1">
    <location>
        <begin position="84"/>
        <end position="105"/>
    </location>
</feature>
<keyword evidence="1" id="KW-1133">Transmembrane helix</keyword>
<evidence type="ECO:0000313" key="2">
    <source>
        <dbReference type="EMBL" id="KAF5829357.1"/>
    </source>
</evidence>
<gene>
    <name evidence="2" type="ORF">DUNSADRAFT_16191</name>
</gene>
<feature type="transmembrane region" description="Helical" evidence="1">
    <location>
        <begin position="162"/>
        <end position="185"/>
    </location>
</feature>
<reference evidence="2" key="1">
    <citation type="submission" date="2017-08" db="EMBL/GenBank/DDBJ databases">
        <authorList>
            <person name="Polle J.E."/>
            <person name="Barry K."/>
            <person name="Cushman J."/>
            <person name="Schmutz J."/>
            <person name="Tran D."/>
            <person name="Hathwaick L.T."/>
            <person name="Yim W.C."/>
            <person name="Jenkins J."/>
            <person name="Mckie-Krisberg Z.M."/>
            <person name="Prochnik S."/>
            <person name="Lindquist E."/>
            <person name="Dockter R.B."/>
            <person name="Adam C."/>
            <person name="Molina H."/>
            <person name="Bunkerborg J."/>
            <person name="Jin E."/>
            <person name="Buchheim M."/>
            <person name="Magnuson J."/>
        </authorList>
    </citation>
    <scope>NUCLEOTIDE SEQUENCE</scope>
    <source>
        <strain evidence="2">CCAP 19/18</strain>
    </source>
</reference>
<evidence type="ECO:0000313" key="3">
    <source>
        <dbReference type="Proteomes" id="UP000815325"/>
    </source>
</evidence>